<dbReference type="InterPro" id="IPR028889">
    <property type="entry name" value="USP"/>
</dbReference>
<dbReference type="SUPFAM" id="SSF54001">
    <property type="entry name" value="Cysteine proteinases"/>
    <property type="match status" value="1"/>
</dbReference>
<dbReference type="Pfam" id="PF00443">
    <property type="entry name" value="UCH"/>
    <property type="match status" value="1"/>
</dbReference>
<evidence type="ECO:0000259" key="3">
    <source>
        <dbReference type="PROSITE" id="PS50235"/>
    </source>
</evidence>
<dbReference type="AlphaFoldDB" id="A0A8S3CAQ8"/>
<dbReference type="PROSITE" id="PS00973">
    <property type="entry name" value="USP_2"/>
    <property type="match status" value="1"/>
</dbReference>
<comment type="caution">
    <text evidence="4">The sequence shown here is derived from an EMBL/GenBank/DDBJ whole genome shotgun (WGS) entry which is preliminary data.</text>
</comment>
<reference evidence="4" key="1">
    <citation type="submission" date="2021-02" db="EMBL/GenBank/DDBJ databases">
        <authorList>
            <person name="Nowell W R."/>
        </authorList>
    </citation>
    <scope>NUCLEOTIDE SEQUENCE</scope>
</reference>
<dbReference type="Proteomes" id="UP000681720">
    <property type="component" value="Unassembled WGS sequence"/>
</dbReference>
<protein>
    <recommendedName>
        <fullName evidence="2">ubiquitinyl hydrolase 1</fullName>
        <ecNumber evidence="2">3.4.19.12</ecNumber>
    </recommendedName>
</protein>
<proteinExistence type="predicted"/>
<dbReference type="PANTHER" id="PTHR21646:SF46">
    <property type="entry name" value="UBIQUITIN CARBOXYL-TERMINAL HYDROLASE"/>
    <property type="match status" value="1"/>
</dbReference>
<sequence>IVKDNTDIPEKNLQTKYDLVAVSNHTGGLTSGHYTAYSKNPQDGNWYSFDDDVVRQLNSDNNVVTKNAYILVYVQRTS</sequence>
<dbReference type="InterPro" id="IPR018200">
    <property type="entry name" value="USP_CS"/>
</dbReference>
<evidence type="ECO:0000256" key="1">
    <source>
        <dbReference type="ARBA" id="ARBA00000707"/>
    </source>
</evidence>
<dbReference type="GO" id="GO:0004843">
    <property type="term" value="F:cysteine-type deubiquitinase activity"/>
    <property type="evidence" value="ECO:0007669"/>
    <property type="project" value="UniProtKB-EC"/>
</dbReference>
<dbReference type="InterPro" id="IPR038765">
    <property type="entry name" value="Papain-like_cys_pep_sf"/>
</dbReference>
<evidence type="ECO:0000313" key="5">
    <source>
        <dbReference type="Proteomes" id="UP000681720"/>
    </source>
</evidence>
<evidence type="ECO:0000313" key="4">
    <source>
        <dbReference type="EMBL" id="CAF4905489.1"/>
    </source>
</evidence>
<dbReference type="InterPro" id="IPR050185">
    <property type="entry name" value="Ub_carboxyl-term_hydrolase"/>
</dbReference>
<dbReference type="EC" id="3.4.19.12" evidence="2"/>
<dbReference type="PROSITE" id="PS50235">
    <property type="entry name" value="USP_3"/>
    <property type="match status" value="1"/>
</dbReference>
<dbReference type="PANTHER" id="PTHR21646">
    <property type="entry name" value="UBIQUITIN CARBOXYL-TERMINAL HYDROLASE"/>
    <property type="match status" value="1"/>
</dbReference>
<dbReference type="GO" id="GO:0016579">
    <property type="term" value="P:protein deubiquitination"/>
    <property type="evidence" value="ECO:0007669"/>
    <property type="project" value="InterPro"/>
</dbReference>
<organism evidence="4 5">
    <name type="scientific">Rotaria magnacalcarata</name>
    <dbReference type="NCBI Taxonomy" id="392030"/>
    <lineage>
        <taxon>Eukaryota</taxon>
        <taxon>Metazoa</taxon>
        <taxon>Spiralia</taxon>
        <taxon>Gnathifera</taxon>
        <taxon>Rotifera</taxon>
        <taxon>Eurotatoria</taxon>
        <taxon>Bdelloidea</taxon>
        <taxon>Philodinida</taxon>
        <taxon>Philodinidae</taxon>
        <taxon>Rotaria</taxon>
    </lineage>
</organism>
<feature type="non-terminal residue" evidence="4">
    <location>
        <position position="1"/>
    </location>
</feature>
<gene>
    <name evidence="4" type="ORF">GIL414_LOCUS52053</name>
</gene>
<accession>A0A8S3CAQ8</accession>
<dbReference type="Gene3D" id="3.90.70.10">
    <property type="entry name" value="Cysteine proteinases"/>
    <property type="match status" value="1"/>
</dbReference>
<name>A0A8S3CAQ8_9BILA</name>
<dbReference type="InterPro" id="IPR001394">
    <property type="entry name" value="Peptidase_C19_UCH"/>
</dbReference>
<dbReference type="EMBL" id="CAJOBJ010177364">
    <property type="protein sequence ID" value="CAF4905489.1"/>
    <property type="molecule type" value="Genomic_DNA"/>
</dbReference>
<feature type="domain" description="USP" evidence="3">
    <location>
        <begin position="1"/>
        <end position="76"/>
    </location>
</feature>
<comment type="catalytic activity">
    <reaction evidence="1">
        <text>Thiol-dependent hydrolysis of ester, thioester, amide, peptide and isopeptide bonds formed by the C-terminal Gly of ubiquitin (a 76-residue protein attached to proteins as an intracellular targeting signal).</text>
        <dbReference type="EC" id="3.4.19.12"/>
    </reaction>
</comment>
<evidence type="ECO:0000256" key="2">
    <source>
        <dbReference type="ARBA" id="ARBA00012759"/>
    </source>
</evidence>